<keyword evidence="2" id="KW-0732">Signal</keyword>
<dbReference type="EMBL" id="JAVHJO010000002">
    <property type="protein sequence ID" value="KAK6542411.1"/>
    <property type="molecule type" value="Genomic_DNA"/>
</dbReference>
<feature type="chain" id="PRO_5043765675" evidence="2">
    <location>
        <begin position="23"/>
        <end position="320"/>
    </location>
</feature>
<dbReference type="AlphaFoldDB" id="A0AAV9XLB2"/>
<proteinExistence type="predicted"/>
<evidence type="ECO:0000256" key="1">
    <source>
        <dbReference type="SAM" id="MobiDB-lite"/>
    </source>
</evidence>
<protein>
    <submittedName>
        <fullName evidence="3">Uncharacterized protein</fullName>
    </submittedName>
</protein>
<keyword evidence="4" id="KW-1185">Reference proteome</keyword>
<feature type="signal peptide" evidence="2">
    <location>
        <begin position="1"/>
        <end position="22"/>
    </location>
</feature>
<reference evidence="3 4" key="1">
    <citation type="submission" date="2019-10" db="EMBL/GenBank/DDBJ databases">
        <authorList>
            <person name="Palmer J.M."/>
        </authorList>
    </citation>
    <scope>NUCLEOTIDE SEQUENCE [LARGE SCALE GENOMIC DNA]</scope>
    <source>
        <strain evidence="3 4">TWF694</strain>
    </source>
</reference>
<evidence type="ECO:0000313" key="3">
    <source>
        <dbReference type="EMBL" id="KAK6542411.1"/>
    </source>
</evidence>
<dbReference type="Pfam" id="PF11327">
    <property type="entry name" value="Egh16-like"/>
    <property type="match status" value="1"/>
</dbReference>
<evidence type="ECO:0000256" key="2">
    <source>
        <dbReference type="SAM" id="SignalP"/>
    </source>
</evidence>
<dbReference type="PANTHER" id="PTHR34618:SF4">
    <property type="entry name" value="CAS1"/>
    <property type="match status" value="1"/>
</dbReference>
<dbReference type="PANTHER" id="PTHR34618">
    <property type="entry name" value="SURFACE PROTEIN MAS1, PUTATIVE-RELATED"/>
    <property type="match status" value="1"/>
</dbReference>
<accession>A0AAV9XLB2</accession>
<gene>
    <name evidence="3" type="ORF">TWF694_006366</name>
</gene>
<sequence>MHLPSTVVAVGALLSLVPGIAGHGMILDAWGDVDPSCRGKGIGATTKSWKDIKFLRDVPVFSNPTIPDKSCHKCPQQGSTRCAECICKGKNCGTNIFKPGCKCKYANWNLNCAACRQYLPDGCGRTATNPAGYAHWYLKDPKGYSKKSKCCGMAGQTSLNTEIIVNQLIKNNNIPKVKAGGNLHLSFLQVNADGAGPFMCRIDMTAQATQWDATNLTITTNVPGDGGFLGPGYKKLFPMVIQLPEDLKCTGTSGGMSNMCIVRCENFAPNGPFGGCVAVQQIPNPPKETTTVTVTDVPGPTGTPTPDPGEDDEDSYAYKK</sequence>
<organism evidence="3 4">
    <name type="scientific">Orbilia ellipsospora</name>
    <dbReference type="NCBI Taxonomy" id="2528407"/>
    <lineage>
        <taxon>Eukaryota</taxon>
        <taxon>Fungi</taxon>
        <taxon>Dikarya</taxon>
        <taxon>Ascomycota</taxon>
        <taxon>Pezizomycotina</taxon>
        <taxon>Orbiliomycetes</taxon>
        <taxon>Orbiliales</taxon>
        <taxon>Orbiliaceae</taxon>
        <taxon>Orbilia</taxon>
    </lineage>
</organism>
<feature type="region of interest" description="Disordered" evidence="1">
    <location>
        <begin position="284"/>
        <end position="320"/>
    </location>
</feature>
<feature type="compositionally biased region" description="Low complexity" evidence="1">
    <location>
        <begin position="288"/>
        <end position="300"/>
    </location>
</feature>
<comment type="caution">
    <text evidence="3">The sequence shown here is derived from an EMBL/GenBank/DDBJ whole genome shotgun (WGS) entry which is preliminary data.</text>
</comment>
<name>A0AAV9XLB2_9PEZI</name>
<feature type="compositionally biased region" description="Acidic residues" evidence="1">
    <location>
        <begin position="308"/>
        <end position="320"/>
    </location>
</feature>
<dbReference type="Proteomes" id="UP001365542">
    <property type="component" value="Unassembled WGS sequence"/>
</dbReference>
<evidence type="ECO:0000313" key="4">
    <source>
        <dbReference type="Proteomes" id="UP001365542"/>
    </source>
</evidence>
<dbReference type="InterPro" id="IPR021476">
    <property type="entry name" value="Egh16-like"/>
</dbReference>